<accession>E7FP09</accession>
<name>E7FP09_9LACO</name>
<dbReference type="AlphaFoldDB" id="E7FP09"/>
<evidence type="ECO:0000313" key="3">
    <source>
        <dbReference type="Proteomes" id="UP000004099"/>
    </source>
</evidence>
<organism evidence="2 3">
    <name type="scientific">Ligilactobacillus ruminis ATCC 25644</name>
    <dbReference type="NCBI Taxonomy" id="525362"/>
    <lineage>
        <taxon>Bacteria</taxon>
        <taxon>Bacillati</taxon>
        <taxon>Bacillota</taxon>
        <taxon>Bacilli</taxon>
        <taxon>Lactobacillales</taxon>
        <taxon>Lactobacillaceae</taxon>
        <taxon>Ligilactobacillus</taxon>
    </lineage>
</organism>
<protein>
    <submittedName>
        <fullName evidence="2">Uncharacterized protein</fullName>
    </submittedName>
</protein>
<dbReference type="EMBL" id="ACGS02000025">
    <property type="protein sequence ID" value="EFZ35261.1"/>
    <property type="molecule type" value="Genomic_DNA"/>
</dbReference>
<gene>
    <name evidence="2" type="ORF">HMPREF0542_10636</name>
</gene>
<dbReference type="Proteomes" id="UP000004099">
    <property type="component" value="Unassembled WGS sequence"/>
</dbReference>
<comment type="caution">
    <text evidence="2">The sequence shown here is derived from an EMBL/GenBank/DDBJ whole genome shotgun (WGS) entry which is preliminary data.</text>
</comment>
<reference evidence="2 3" key="1">
    <citation type="submission" date="2011-01" db="EMBL/GenBank/DDBJ databases">
        <authorList>
            <person name="Muzny D."/>
            <person name="Qin X."/>
            <person name="Buhay C."/>
            <person name="Dugan-Rocha S."/>
            <person name="Ding Y."/>
            <person name="Chen G."/>
            <person name="Hawes A."/>
            <person name="Holder M."/>
            <person name="Jhangiani S."/>
            <person name="Johnson A."/>
            <person name="Khan Z."/>
            <person name="Li Z."/>
            <person name="Liu W."/>
            <person name="Liu X."/>
            <person name="Perez L."/>
            <person name="Shen H."/>
            <person name="Wang Q."/>
            <person name="Watt J."/>
            <person name="Xi L."/>
            <person name="Xin Y."/>
            <person name="Zhou J."/>
            <person name="Deng J."/>
            <person name="Jiang H."/>
            <person name="Liu Y."/>
            <person name="Qu J."/>
            <person name="Song X.-Z."/>
            <person name="Zhang L."/>
            <person name="Villasana D."/>
            <person name="Johnson A."/>
            <person name="Liu J."/>
            <person name="Liyanage D."/>
            <person name="Lorensuhewa L."/>
            <person name="Robinson T."/>
            <person name="Song A."/>
            <person name="Song B.-B."/>
            <person name="Dinh H."/>
            <person name="Thornton R."/>
            <person name="Coyle M."/>
            <person name="Francisco L."/>
            <person name="Jackson L."/>
            <person name="Javaid M."/>
            <person name="Korchina V."/>
            <person name="Kovar C."/>
            <person name="Mata R."/>
            <person name="Mathew T."/>
            <person name="Ngo R."/>
            <person name="Nguyen L."/>
            <person name="Nguyen N."/>
            <person name="Okwuonu G."/>
            <person name="Ongeri F."/>
            <person name="Pham C."/>
            <person name="Simmons D."/>
            <person name="Wilczek-Boney K."/>
            <person name="Hale W."/>
            <person name="Jakkamsetti A."/>
            <person name="Pham P."/>
            <person name="Ruth R."/>
            <person name="San Lucas F."/>
            <person name="Warren J."/>
            <person name="Zhang J."/>
            <person name="Zhao Z."/>
            <person name="Zhou C."/>
            <person name="Zhu D."/>
            <person name="Lee S."/>
            <person name="Bess C."/>
            <person name="Blankenburg K."/>
            <person name="Forbes L."/>
            <person name="Fu Q."/>
            <person name="Gubbala S."/>
            <person name="Hirani K."/>
            <person name="Jayaseelan J.C."/>
            <person name="Lara F."/>
            <person name="Munidasa M."/>
            <person name="Palculict T."/>
            <person name="Patil S."/>
            <person name="Pu L.-L."/>
            <person name="Saada N."/>
            <person name="Tang L."/>
            <person name="Weissenberger G."/>
            <person name="Zhu Y."/>
            <person name="Hemphill L."/>
            <person name="Shang Y."/>
            <person name="Youmans B."/>
            <person name="Ayvaz T."/>
            <person name="Ross M."/>
            <person name="Santibanez J."/>
            <person name="Aqrawi P."/>
            <person name="Gross S."/>
            <person name="Joshi V."/>
            <person name="Fowler G."/>
            <person name="Nazareth L."/>
            <person name="Reid J."/>
            <person name="Worley K."/>
            <person name="Petrosino J."/>
            <person name="Highlander S."/>
            <person name="Gibbs R."/>
        </authorList>
    </citation>
    <scope>NUCLEOTIDE SEQUENCE [LARGE SCALE GENOMIC DNA]</scope>
    <source>
        <strain evidence="2 3">ATCC 25644</strain>
    </source>
</reference>
<evidence type="ECO:0000256" key="1">
    <source>
        <dbReference type="SAM" id="MobiDB-lite"/>
    </source>
</evidence>
<evidence type="ECO:0000313" key="2">
    <source>
        <dbReference type="EMBL" id="EFZ35261.1"/>
    </source>
</evidence>
<dbReference type="HOGENOM" id="CLU_3185234_0_0_9"/>
<proteinExistence type="predicted"/>
<sequence>MLIPSQARQKRREGVTTRKSKLKIKRVSEGSLFSCGNFHEGKAPLK</sequence>
<feature type="region of interest" description="Disordered" evidence="1">
    <location>
        <begin position="1"/>
        <end position="21"/>
    </location>
</feature>